<keyword evidence="1" id="KW-0472">Membrane</keyword>
<comment type="caution">
    <text evidence="2">The sequence shown here is derived from an EMBL/GenBank/DDBJ whole genome shotgun (WGS) entry which is preliminary data.</text>
</comment>
<evidence type="ECO:0000313" key="2">
    <source>
        <dbReference type="EMBL" id="MEC5388283.1"/>
    </source>
</evidence>
<feature type="transmembrane region" description="Helical" evidence="1">
    <location>
        <begin position="27"/>
        <end position="47"/>
    </location>
</feature>
<proteinExistence type="predicted"/>
<reference evidence="2 3" key="1">
    <citation type="submission" date="2024-01" db="EMBL/GenBank/DDBJ databases">
        <title>Uliginosibacterium soil sp. nov.</title>
        <authorList>
            <person name="Lv Y."/>
        </authorList>
    </citation>
    <scope>NUCLEOTIDE SEQUENCE [LARGE SCALE GENOMIC DNA]</scope>
    <source>
        <strain evidence="2 3">H3</strain>
    </source>
</reference>
<feature type="transmembrane region" description="Helical" evidence="1">
    <location>
        <begin position="53"/>
        <end position="72"/>
    </location>
</feature>
<dbReference type="RefSeq" id="WP_327601255.1">
    <property type="nucleotide sequence ID" value="NZ_JAYXHS010000005.1"/>
</dbReference>
<dbReference type="Proteomes" id="UP001331561">
    <property type="component" value="Unassembled WGS sequence"/>
</dbReference>
<evidence type="ECO:0000313" key="3">
    <source>
        <dbReference type="Proteomes" id="UP001331561"/>
    </source>
</evidence>
<organism evidence="2 3">
    <name type="scientific">Uliginosibacterium silvisoli</name>
    <dbReference type="NCBI Taxonomy" id="3114758"/>
    <lineage>
        <taxon>Bacteria</taxon>
        <taxon>Pseudomonadati</taxon>
        <taxon>Pseudomonadota</taxon>
        <taxon>Betaproteobacteria</taxon>
        <taxon>Rhodocyclales</taxon>
        <taxon>Zoogloeaceae</taxon>
        <taxon>Uliginosibacterium</taxon>
    </lineage>
</organism>
<accession>A0ABU6K8Y2</accession>
<evidence type="ECO:0000256" key="1">
    <source>
        <dbReference type="SAM" id="Phobius"/>
    </source>
</evidence>
<gene>
    <name evidence="2" type="ORF">VVD49_21300</name>
</gene>
<keyword evidence="3" id="KW-1185">Reference proteome</keyword>
<dbReference type="EMBL" id="JAYXHS010000005">
    <property type="protein sequence ID" value="MEC5388283.1"/>
    <property type="molecule type" value="Genomic_DNA"/>
</dbReference>
<protein>
    <submittedName>
        <fullName evidence="2">Uncharacterized protein</fullName>
    </submittedName>
</protein>
<name>A0ABU6K8Y2_9RHOO</name>
<sequence length="146" mass="16189">MSDTHTALTHEWVTLQNNHEQYERSALLIKLMAILVFAAASLWLHAAAPRSCVFFVILCFVLCALWLQEAIVRTSQARIGERLLRIEACERGEAHGHALQLHSEWLASRKGSIGLLGEYATQALRPTIAFPHALLVIATIALALNP</sequence>
<keyword evidence="1" id="KW-1133">Transmembrane helix</keyword>
<keyword evidence="1" id="KW-0812">Transmembrane</keyword>